<feature type="signal peptide" evidence="1">
    <location>
        <begin position="1"/>
        <end position="19"/>
    </location>
</feature>
<proteinExistence type="predicted"/>
<organism evidence="2 3">
    <name type="scientific">Galendromus occidentalis</name>
    <name type="common">western predatory mite</name>
    <dbReference type="NCBI Taxonomy" id="34638"/>
    <lineage>
        <taxon>Eukaryota</taxon>
        <taxon>Metazoa</taxon>
        <taxon>Ecdysozoa</taxon>
        <taxon>Arthropoda</taxon>
        <taxon>Chelicerata</taxon>
        <taxon>Arachnida</taxon>
        <taxon>Acari</taxon>
        <taxon>Parasitiformes</taxon>
        <taxon>Mesostigmata</taxon>
        <taxon>Gamasina</taxon>
        <taxon>Phytoseioidea</taxon>
        <taxon>Phytoseiidae</taxon>
        <taxon>Typhlodrominae</taxon>
        <taxon>Galendromus</taxon>
    </lineage>
</organism>
<name>A0AAJ7WH22_9ACAR</name>
<dbReference type="GeneID" id="100908054"/>
<accession>A0AAJ7WH22</accession>
<keyword evidence="1" id="KW-0732">Signal</keyword>
<keyword evidence="2" id="KW-1185">Reference proteome</keyword>
<gene>
    <name evidence="3" type="primary">LOC100908054</name>
</gene>
<dbReference type="KEGG" id="goe:100908054"/>
<dbReference type="AlphaFoldDB" id="A0AAJ7WH22"/>
<evidence type="ECO:0000256" key="1">
    <source>
        <dbReference type="SAM" id="SignalP"/>
    </source>
</evidence>
<feature type="chain" id="PRO_5042553459" evidence="1">
    <location>
        <begin position="20"/>
        <end position="660"/>
    </location>
</feature>
<evidence type="ECO:0000313" key="3">
    <source>
        <dbReference type="RefSeq" id="XP_028966690.1"/>
    </source>
</evidence>
<evidence type="ECO:0000313" key="2">
    <source>
        <dbReference type="Proteomes" id="UP000694867"/>
    </source>
</evidence>
<dbReference type="Proteomes" id="UP000694867">
    <property type="component" value="Unplaced"/>
</dbReference>
<dbReference type="RefSeq" id="XP_028966690.1">
    <property type="nucleotide sequence ID" value="XM_029110857.1"/>
</dbReference>
<protein>
    <submittedName>
        <fullName evidence="3">MAGE-like protein 2</fullName>
    </submittedName>
</protein>
<reference evidence="3" key="1">
    <citation type="submission" date="2025-08" db="UniProtKB">
        <authorList>
            <consortium name="RefSeq"/>
        </authorList>
    </citation>
    <scope>IDENTIFICATION</scope>
</reference>
<sequence length="660" mass="70814">MNPMNVAVLLTALVASARSEGFHNGPVTFGSDLAHPNGAKSYATITLGASGALNSNTASRNAVTTSGEFAPLSQPQQFTIQRSEPSVHFVQDSSPQFSVYRSAPQVSYVQSSAPQFSLLQSSAPQYQFQVPQQQIQLFQSRAPQISVYERQAPQLSVYQAPAQQIRIQQAPAAQIRVQQAPATQVRVQQQRVAAVSGPATSHGYTVNAPGLTKTATFGYPSGRTTITNSAPRVTVTQQSPRVQVRVDQPQVQVLQAPAPQIRIQQAPQLSVLQAPAPQIRIQQAPAPQIRVQQAPATRFRVEQPRVSVSGPATSHGYTVNAPGLTKTATFGYPSGGVSISQAAQRVTVQEAPKVQVRVAQPQLRVVQAPAPQIRIQQAPAPQIRIQQAAAPQIRIQQAPAPQVQVLQAPAPQYSYVQDQAPQIRVQQQQSRVAVSGPATSHGYTVNAPGLTKTATFGYPSGGVSVTQAAPRVTVSEAPKIQLRVAQPQFQYVQAEAPQVHLVSSPQPRVSVVHSPAPQVSLVHHQVSPVSTLTYGAPQISVIRTQQPQYQYIPVSAPQISFVRSAQPQVQIEHEQQEERTIQVESPRVSATVSGYTAPNVRQQQFNTPSHGYQVSAPGFTKHKTFAGPSVYGTHQDSGISGASGIGHVDFSLRKDNKSSA</sequence>